<evidence type="ECO:0000313" key="2">
    <source>
        <dbReference type="Proteomes" id="UP000092484"/>
    </source>
</evidence>
<accession>A0A1A7BD12</accession>
<dbReference type="RefSeq" id="WP_068865272.1">
    <property type="nucleotide sequence ID" value="NZ_LZYB01000006.1"/>
</dbReference>
<protein>
    <submittedName>
        <fullName evidence="1">Uncharacterized protein</fullName>
    </submittedName>
</protein>
<evidence type="ECO:0000313" key="1">
    <source>
        <dbReference type="EMBL" id="OBV10413.1"/>
    </source>
</evidence>
<proteinExistence type="predicted"/>
<sequence length="102" mass="11553">MPLLFLGQSQRIFDVPCTVTIEQSPEHFHAHVELEGDIRLYPGDEVKVHGAPVTVDFGQSLQFTRMATVKRATPLTRAWTRMAAYFDLTELYEVSFNPGSLK</sequence>
<dbReference type="Proteomes" id="UP000092484">
    <property type="component" value="Unassembled WGS sequence"/>
</dbReference>
<comment type="caution">
    <text evidence="1">The sequence shown here is derived from an EMBL/GenBank/DDBJ whole genome shotgun (WGS) entry which is preliminary data.</text>
</comment>
<dbReference type="STRING" id="1300349.I603_2375"/>
<keyword evidence="2" id="KW-1185">Reference proteome</keyword>
<organism evidence="1 2">
    <name type="scientific">Erythrobacter dokdonensis DSW-74</name>
    <dbReference type="NCBI Taxonomy" id="1300349"/>
    <lineage>
        <taxon>Bacteria</taxon>
        <taxon>Pseudomonadati</taxon>
        <taxon>Pseudomonadota</taxon>
        <taxon>Alphaproteobacteria</taxon>
        <taxon>Sphingomonadales</taxon>
        <taxon>Erythrobacteraceae</taxon>
        <taxon>Erythrobacter/Porphyrobacter group</taxon>
        <taxon>Erythrobacter</taxon>
    </lineage>
</organism>
<name>A0A1A7BD12_9SPHN</name>
<dbReference type="PATRIC" id="fig|1300349.4.peg.2365"/>
<reference evidence="1 2" key="1">
    <citation type="submission" date="2016-06" db="EMBL/GenBank/DDBJ databases">
        <title>Genome sequence of Porphyrobacter dokdonensis DSW-74.</title>
        <authorList>
            <person name="Kim J.F."/>
            <person name="Song J.Y."/>
        </authorList>
    </citation>
    <scope>NUCLEOTIDE SEQUENCE [LARGE SCALE GENOMIC DNA]</scope>
    <source>
        <strain evidence="1 2">DSW-74</strain>
    </source>
</reference>
<gene>
    <name evidence="1" type="ORF">I603_2375</name>
</gene>
<dbReference type="EMBL" id="LZYB01000006">
    <property type="protein sequence ID" value="OBV10413.1"/>
    <property type="molecule type" value="Genomic_DNA"/>
</dbReference>
<dbReference type="AlphaFoldDB" id="A0A1A7BD12"/>